<sequence length="315" mass="34410">MDEENPSRRRPNDRPEVQAGGRRGGLGRGLSSLIPTAAAPVAPSAPNDSPLSVPIDAVEPNPYQPRGVLNPDQLETLAESIRQHGVVQPLIVNRSPEPGRYVLIAGERRWRAARMASLANVPVVVKDTSPQHMLELALVENVVRADLSPLEEAAAYRQLIEEFGLTQASVAQRVGRSRVSVTNTLRLLAAPDGIQAALAGGEITEGHARALLGLGTSADQLVGLRHVIDRGLSVRQTEEMVRRWLDSDTTGPRADRPTGRDIEEVRLEDRFRGALNTKVAFKRRGPGKGGTLTIQYFSDEELDALYRRLNGEDIW</sequence>
<dbReference type="SMART" id="SM00470">
    <property type="entry name" value="ParB"/>
    <property type="match status" value="1"/>
</dbReference>
<dbReference type="CDD" id="cd16393">
    <property type="entry name" value="SPO0J_N"/>
    <property type="match status" value="1"/>
</dbReference>
<dbReference type="NCBIfam" id="TIGR00180">
    <property type="entry name" value="parB_part"/>
    <property type="match status" value="1"/>
</dbReference>
<dbReference type="AlphaFoldDB" id="A0A6J4U5Z1"/>
<dbReference type="GO" id="GO:0003677">
    <property type="term" value="F:DNA binding"/>
    <property type="evidence" value="ECO:0007669"/>
    <property type="project" value="UniProtKB-KW"/>
</dbReference>
<dbReference type="Pfam" id="PF23552">
    <property type="entry name" value="ParB_C"/>
    <property type="match status" value="1"/>
</dbReference>
<dbReference type="PANTHER" id="PTHR33375">
    <property type="entry name" value="CHROMOSOME-PARTITIONING PROTEIN PARB-RELATED"/>
    <property type="match status" value="1"/>
</dbReference>
<dbReference type="FunFam" id="1.10.10.2830:FF:000001">
    <property type="entry name" value="Chromosome partitioning protein ParB"/>
    <property type="match status" value="1"/>
</dbReference>
<evidence type="ECO:0000259" key="5">
    <source>
        <dbReference type="SMART" id="SM00470"/>
    </source>
</evidence>
<accession>A0A6J4U5Z1</accession>
<dbReference type="SUPFAM" id="SSF110849">
    <property type="entry name" value="ParB/Sulfiredoxin"/>
    <property type="match status" value="1"/>
</dbReference>
<evidence type="ECO:0000256" key="3">
    <source>
        <dbReference type="ARBA" id="ARBA00023125"/>
    </source>
</evidence>
<feature type="domain" description="ParB-like N-terminal" evidence="5">
    <location>
        <begin position="51"/>
        <end position="142"/>
    </location>
</feature>
<feature type="compositionally biased region" description="Basic and acidic residues" evidence="4">
    <location>
        <begin position="1"/>
        <end position="16"/>
    </location>
</feature>
<protein>
    <submittedName>
        <fullName evidence="6">Chromosome (Plasmid) partitioning protein ParB</fullName>
    </submittedName>
</protein>
<dbReference type="GO" id="GO:0005694">
    <property type="term" value="C:chromosome"/>
    <property type="evidence" value="ECO:0007669"/>
    <property type="project" value="TreeGrafter"/>
</dbReference>
<dbReference type="GO" id="GO:0007059">
    <property type="term" value="P:chromosome segregation"/>
    <property type="evidence" value="ECO:0007669"/>
    <property type="project" value="UniProtKB-KW"/>
</dbReference>
<reference evidence="6" key="1">
    <citation type="submission" date="2020-02" db="EMBL/GenBank/DDBJ databases">
        <authorList>
            <person name="Meier V. D."/>
        </authorList>
    </citation>
    <scope>NUCLEOTIDE SEQUENCE</scope>
    <source>
        <strain evidence="6">AVDCRST_MAG70</strain>
    </source>
</reference>
<dbReference type="SUPFAM" id="SSF109709">
    <property type="entry name" value="KorB DNA-binding domain-like"/>
    <property type="match status" value="1"/>
</dbReference>
<dbReference type="InterPro" id="IPR057240">
    <property type="entry name" value="ParB_dimer_C"/>
</dbReference>
<proteinExistence type="inferred from homology"/>
<dbReference type="Pfam" id="PF02195">
    <property type="entry name" value="ParB_N"/>
    <property type="match status" value="1"/>
</dbReference>
<gene>
    <name evidence="6" type="ORF">AVDCRST_MAG70-162</name>
</gene>
<keyword evidence="2" id="KW-0159">Chromosome partition</keyword>
<dbReference type="InterPro" id="IPR050336">
    <property type="entry name" value="Chromosome_partition/occlusion"/>
</dbReference>
<dbReference type="Gene3D" id="3.90.1530.10">
    <property type="entry name" value="Conserved hypothetical protein from pyrococcus furiosus pfu- 392566-001, ParB domain"/>
    <property type="match status" value="1"/>
</dbReference>
<organism evidence="6">
    <name type="scientific">uncultured Thermomicrobiales bacterium</name>
    <dbReference type="NCBI Taxonomy" id="1645740"/>
    <lineage>
        <taxon>Bacteria</taxon>
        <taxon>Pseudomonadati</taxon>
        <taxon>Thermomicrobiota</taxon>
        <taxon>Thermomicrobia</taxon>
        <taxon>Thermomicrobiales</taxon>
        <taxon>environmental samples</taxon>
    </lineage>
</organism>
<dbReference type="FunFam" id="3.90.1530.30:FF:000001">
    <property type="entry name" value="Chromosome partitioning protein ParB"/>
    <property type="match status" value="1"/>
</dbReference>
<keyword evidence="3" id="KW-0238">DNA-binding</keyword>
<evidence type="ECO:0000256" key="2">
    <source>
        <dbReference type="ARBA" id="ARBA00022829"/>
    </source>
</evidence>
<name>A0A6J4U5Z1_9BACT</name>
<dbReference type="InterPro" id="IPR041468">
    <property type="entry name" value="HTH_ParB/Spo0J"/>
</dbReference>
<evidence type="ECO:0000313" key="6">
    <source>
        <dbReference type="EMBL" id="CAA9541724.1"/>
    </source>
</evidence>
<evidence type="ECO:0000256" key="4">
    <source>
        <dbReference type="SAM" id="MobiDB-lite"/>
    </source>
</evidence>
<dbReference type="InterPro" id="IPR003115">
    <property type="entry name" value="ParB_N"/>
</dbReference>
<dbReference type="InterPro" id="IPR036086">
    <property type="entry name" value="ParB/Sulfiredoxin_sf"/>
</dbReference>
<dbReference type="Gene3D" id="1.10.10.2830">
    <property type="match status" value="1"/>
</dbReference>
<feature type="region of interest" description="Disordered" evidence="4">
    <location>
        <begin position="1"/>
        <end position="57"/>
    </location>
</feature>
<dbReference type="InterPro" id="IPR004437">
    <property type="entry name" value="ParB/RepB/Spo0J"/>
</dbReference>
<dbReference type="Pfam" id="PF17762">
    <property type="entry name" value="HTH_ParB"/>
    <property type="match status" value="1"/>
</dbReference>
<dbReference type="PANTHER" id="PTHR33375:SF1">
    <property type="entry name" value="CHROMOSOME-PARTITIONING PROTEIN PARB-RELATED"/>
    <property type="match status" value="1"/>
</dbReference>
<feature type="compositionally biased region" description="Low complexity" evidence="4">
    <location>
        <begin position="29"/>
        <end position="50"/>
    </location>
</feature>
<comment type="similarity">
    <text evidence="1">Belongs to the ParB family.</text>
</comment>
<evidence type="ECO:0000256" key="1">
    <source>
        <dbReference type="ARBA" id="ARBA00006295"/>
    </source>
</evidence>
<dbReference type="EMBL" id="CADCWH010000026">
    <property type="protein sequence ID" value="CAA9541724.1"/>
    <property type="molecule type" value="Genomic_DNA"/>
</dbReference>
<dbReference type="GO" id="GO:0045881">
    <property type="term" value="P:positive regulation of sporulation resulting in formation of a cellular spore"/>
    <property type="evidence" value="ECO:0007669"/>
    <property type="project" value="TreeGrafter"/>
</dbReference>